<dbReference type="InterPro" id="IPR038062">
    <property type="entry name" value="ScdA-like_N_sf"/>
</dbReference>
<dbReference type="SUPFAM" id="SSF140683">
    <property type="entry name" value="SP0561-like"/>
    <property type="match status" value="1"/>
</dbReference>
<protein>
    <submittedName>
        <fullName evidence="2">Disulfide oxidoreductase</fullName>
    </submittedName>
</protein>
<accession>A0A2M8L4W4</accession>
<dbReference type="Pfam" id="PF08984">
    <property type="entry name" value="DUF1858"/>
    <property type="match status" value="1"/>
</dbReference>
<dbReference type="Gene3D" id="1.10.3910.10">
    <property type="entry name" value="SP0561-like"/>
    <property type="match status" value="1"/>
</dbReference>
<evidence type="ECO:0000313" key="3">
    <source>
        <dbReference type="Proteomes" id="UP000229500"/>
    </source>
</evidence>
<dbReference type="Proteomes" id="UP000229500">
    <property type="component" value="Unassembled WGS sequence"/>
</dbReference>
<dbReference type="PANTHER" id="PTHR39341">
    <property type="entry name" value="BSL7085 PROTEIN"/>
    <property type="match status" value="1"/>
</dbReference>
<proteinExistence type="predicted"/>
<dbReference type="PANTHER" id="PTHR39341:SF1">
    <property type="entry name" value="DUF1858 DOMAIN-CONTAINING PROTEIN"/>
    <property type="match status" value="1"/>
</dbReference>
<evidence type="ECO:0000259" key="1">
    <source>
        <dbReference type="Pfam" id="PF08984"/>
    </source>
</evidence>
<dbReference type="EMBL" id="PFEL01000111">
    <property type="protein sequence ID" value="PJE68717.1"/>
    <property type="molecule type" value="Genomic_DNA"/>
</dbReference>
<comment type="caution">
    <text evidence="2">The sequence shown here is derived from an EMBL/GenBank/DDBJ whole genome shotgun (WGS) entry which is preliminary data.</text>
</comment>
<organism evidence="2 3">
    <name type="scientific">Candidatus Shapirobacteria bacterium CG10_big_fil_rev_8_21_14_0_10_38_14</name>
    <dbReference type="NCBI Taxonomy" id="1974483"/>
    <lineage>
        <taxon>Bacteria</taxon>
        <taxon>Candidatus Shapironibacteriota</taxon>
    </lineage>
</organism>
<sequence length="69" mass="7866">MKKSQKITKEMTIGEVIKKYPRAIFVFMDYGLHCISCPMAQGESIEAAVKLHQIDLDKLLEDLNKVAKQ</sequence>
<evidence type="ECO:0000313" key="2">
    <source>
        <dbReference type="EMBL" id="PJE68717.1"/>
    </source>
</evidence>
<dbReference type="NCBIfam" id="TIGR03980">
    <property type="entry name" value="prismane_assoc"/>
    <property type="match status" value="1"/>
</dbReference>
<name>A0A2M8L4W4_9BACT</name>
<reference evidence="3" key="1">
    <citation type="submission" date="2017-09" db="EMBL/GenBank/DDBJ databases">
        <title>Depth-based differentiation of microbial function through sediment-hosted aquifers and enrichment of novel symbionts in the deep terrestrial subsurface.</title>
        <authorList>
            <person name="Probst A.J."/>
            <person name="Ladd B."/>
            <person name="Jarett J.K."/>
            <person name="Geller-Mcgrath D.E."/>
            <person name="Sieber C.M.K."/>
            <person name="Emerson J.B."/>
            <person name="Anantharaman K."/>
            <person name="Thomas B.C."/>
            <person name="Malmstrom R."/>
            <person name="Stieglmeier M."/>
            <person name="Klingl A."/>
            <person name="Woyke T."/>
            <person name="Ryan C.M."/>
            <person name="Banfield J.F."/>
        </authorList>
    </citation>
    <scope>NUCLEOTIDE SEQUENCE [LARGE SCALE GENOMIC DNA]</scope>
</reference>
<gene>
    <name evidence="2" type="ORF">COU96_03080</name>
</gene>
<feature type="domain" description="DUF1858" evidence="1">
    <location>
        <begin position="7"/>
        <end position="60"/>
    </location>
</feature>
<dbReference type="InterPro" id="IPR023883">
    <property type="entry name" value="CHP03980_redox-disulphide"/>
</dbReference>
<dbReference type="AlphaFoldDB" id="A0A2M8L4W4"/>
<dbReference type="InterPro" id="IPR015077">
    <property type="entry name" value="DUF1858"/>
</dbReference>